<comment type="similarity">
    <text evidence="1">Belongs to the NAD(P)-dependent epimerase/dehydratase family.</text>
</comment>
<dbReference type="SUPFAM" id="SSF51735">
    <property type="entry name" value="NAD(P)-binding Rossmann-fold domains"/>
    <property type="match status" value="1"/>
</dbReference>
<organism evidence="3 4">
    <name type="scientific">Mesobacillus jeotgali</name>
    <dbReference type="NCBI Taxonomy" id="129985"/>
    <lineage>
        <taxon>Bacteria</taxon>
        <taxon>Bacillati</taxon>
        <taxon>Bacillota</taxon>
        <taxon>Bacilli</taxon>
        <taxon>Bacillales</taxon>
        <taxon>Bacillaceae</taxon>
        <taxon>Mesobacillus</taxon>
    </lineage>
</organism>
<dbReference type="InterPro" id="IPR051225">
    <property type="entry name" value="NAD(P)_epim/dehydratase"/>
</dbReference>
<keyword evidence="4" id="KW-1185">Reference proteome</keyword>
<dbReference type="EMBL" id="CP134494">
    <property type="protein sequence ID" value="WNF20971.1"/>
    <property type="molecule type" value="Genomic_DNA"/>
</dbReference>
<dbReference type="RefSeq" id="WP_311070496.1">
    <property type="nucleotide sequence ID" value="NZ_CP134494.1"/>
</dbReference>
<dbReference type="Gene3D" id="3.40.50.720">
    <property type="entry name" value="NAD(P)-binding Rossmann-like Domain"/>
    <property type="match status" value="1"/>
</dbReference>
<reference evidence="3 4" key="1">
    <citation type="submission" date="2023-09" db="EMBL/GenBank/DDBJ databases">
        <title>Microbial mechanism of fulvic acid promoting antimony reduction mineralization in rice fields.</title>
        <authorList>
            <person name="Chen G."/>
            <person name="Lan J."/>
        </authorList>
    </citation>
    <scope>NUCLEOTIDE SEQUENCE [LARGE SCALE GENOMIC DNA]</scope>
    <source>
        <strain evidence="3 4">PS1</strain>
    </source>
</reference>
<feature type="domain" description="NAD-dependent epimerase/dehydratase" evidence="2">
    <location>
        <begin position="4"/>
        <end position="230"/>
    </location>
</feature>
<protein>
    <submittedName>
        <fullName evidence="3">L-threonine 3-dehydrogenase</fullName>
    </submittedName>
</protein>
<accession>A0ABY9VJ44</accession>
<sequence length="314" mass="34714">MKKILITGALGQIGSELTVKLRDIYGQDNVIATDIRKTDSEAAVNGPFEILDVMDANKMVELAKKYEVDTIMHMAALLSATAETKPVFAWNLNMGGLMNALETARELNLQFFTPSSIGAFGPNTPKDNTPQDTIQRPTTMYGVNKVAGELLADYYFHRFGVDTRGVRFPGLISYVTPPGGGTTDYAVEIYYEAIKNGKYSSYIDKGTYMDMMYMPDALAAIIDLMEADSSKLIHRNAFNVTAMSFDPEELTAEIKKHIPGFEISYNVDPVRQAIADSWPNSIDASAAAEEWGFKAKYDLSSMTADMLEKLKTKL</sequence>
<dbReference type="PANTHER" id="PTHR42687:SF1">
    <property type="entry name" value="L-THREONINE 3-DEHYDROGENASE, MITOCHONDRIAL"/>
    <property type="match status" value="1"/>
</dbReference>
<dbReference type="Proteomes" id="UP001303324">
    <property type="component" value="Chromosome"/>
</dbReference>
<dbReference type="InterPro" id="IPR036291">
    <property type="entry name" value="NAD(P)-bd_dom_sf"/>
</dbReference>
<evidence type="ECO:0000256" key="1">
    <source>
        <dbReference type="ARBA" id="ARBA00007637"/>
    </source>
</evidence>
<dbReference type="InterPro" id="IPR001509">
    <property type="entry name" value="Epimerase_deHydtase"/>
</dbReference>
<evidence type="ECO:0000259" key="2">
    <source>
        <dbReference type="Pfam" id="PF01370"/>
    </source>
</evidence>
<dbReference type="CDD" id="cd05272">
    <property type="entry name" value="TDH_SDR_e"/>
    <property type="match status" value="1"/>
</dbReference>
<gene>
    <name evidence="3" type="ORF">RH061_12230</name>
</gene>
<dbReference type="Pfam" id="PF01370">
    <property type="entry name" value="Epimerase"/>
    <property type="match status" value="1"/>
</dbReference>
<dbReference type="PANTHER" id="PTHR42687">
    <property type="entry name" value="L-THREONINE 3-DEHYDROGENASE"/>
    <property type="match status" value="1"/>
</dbReference>
<evidence type="ECO:0000313" key="3">
    <source>
        <dbReference type="EMBL" id="WNF20971.1"/>
    </source>
</evidence>
<proteinExistence type="inferred from homology"/>
<evidence type="ECO:0000313" key="4">
    <source>
        <dbReference type="Proteomes" id="UP001303324"/>
    </source>
</evidence>
<name>A0ABY9VJ44_9BACI</name>